<evidence type="ECO:0000259" key="1">
    <source>
        <dbReference type="Pfam" id="PF08241"/>
    </source>
</evidence>
<dbReference type="RefSeq" id="WP_398276898.1">
    <property type="nucleotide sequence ID" value="NZ_JBITLV010000002.1"/>
</dbReference>
<dbReference type="InterPro" id="IPR029063">
    <property type="entry name" value="SAM-dependent_MTases_sf"/>
</dbReference>
<dbReference type="Gene3D" id="3.40.50.150">
    <property type="entry name" value="Vaccinia Virus protein VP39"/>
    <property type="match status" value="1"/>
</dbReference>
<dbReference type="PANTHER" id="PTHR43861">
    <property type="entry name" value="TRANS-ACONITATE 2-METHYLTRANSFERASE-RELATED"/>
    <property type="match status" value="1"/>
</dbReference>
<organism evidence="2 3">
    <name type="scientific">Spongisporangium articulatum</name>
    <dbReference type="NCBI Taxonomy" id="3362603"/>
    <lineage>
        <taxon>Bacteria</taxon>
        <taxon>Bacillati</taxon>
        <taxon>Actinomycetota</taxon>
        <taxon>Actinomycetes</taxon>
        <taxon>Kineosporiales</taxon>
        <taxon>Kineosporiaceae</taxon>
        <taxon>Spongisporangium</taxon>
    </lineage>
</organism>
<keyword evidence="3" id="KW-1185">Reference proteome</keyword>
<proteinExistence type="predicted"/>
<protein>
    <submittedName>
        <fullName evidence="2">Class I SAM-dependent methyltransferase</fullName>
        <ecNumber evidence="2">2.1.-.-</ecNumber>
    </submittedName>
</protein>
<evidence type="ECO:0000313" key="3">
    <source>
        <dbReference type="Proteomes" id="UP001612915"/>
    </source>
</evidence>
<dbReference type="GO" id="GO:0032259">
    <property type="term" value="P:methylation"/>
    <property type="evidence" value="ECO:0007669"/>
    <property type="project" value="UniProtKB-KW"/>
</dbReference>
<name>A0ABW8AJY7_9ACTN</name>
<keyword evidence="2" id="KW-0489">Methyltransferase</keyword>
<keyword evidence="2" id="KW-0808">Transferase</keyword>
<dbReference type="InterPro" id="IPR013216">
    <property type="entry name" value="Methyltransf_11"/>
</dbReference>
<gene>
    <name evidence="2" type="ORF">ACIB24_06340</name>
</gene>
<dbReference type="SUPFAM" id="SSF53335">
    <property type="entry name" value="S-adenosyl-L-methionine-dependent methyltransferases"/>
    <property type="match status" value="1"/>
</dbReference>
<comment type="caution">
    <text evidence="2">The sequence shown here is derived from an EMBL/GenBank/DDBJ whole genome shotgun (WGS) entry which is preliminary data.</text>
</comment>
<dbReference type="EC" id="2.1.-.-" evidence="2"/>
<dbReference type="CDD" id="cd02440">
    <property type="entry name" value="AdoMet_MTases"/>
    <property type="match status" value="1"/>
</dbReference>
<dbReference type="Proteomes" id="UP001612915">
    <property type="component" value="Unassembled WGS sequence"/>
</dbReference>
<reference evidence="2 3" key="1">
    <citation type="submission" date="2024-10" db="EMBL/GenBank/DDBJ databases">
        <title>The Natural Products Discovery Center: Release of the First 8490 Sequenced Strains for Exploring Actinobacteria Biosynthetic Diversity.</title>
        <authorList>
            <person name="Kalkreuter E."/>
            <person name="Kautsar S.A."/>
            <person name="Yang D."/>
            <person name="Bader C.D."/>
            <person name="Teijaro C.N."/>
            <person name="Fluegel L."/>
            <person name="Davis C.M."/>
            <person name="Simpson J.R."/>
            <person name="Lauterbach L."/>
            <person name="Steele A.D."/>
            <person name="Gui C."/>
            <person name="Meng S."/>
            <person name="Li G."/>
            <person name="Viehrig K."/>
            <person name="Ye F."/>
            <person name="Su P."/>
            <person name="Kiefer A.F."/>
            <person name="Nichols A."/>
            <person name="Cepeda A.J."/>
            <person name="Yan W."/>
            <person name="Fan B."/>
            <person name="Jiang Y."/>
            <person name="Adhikari A."/>
            <person name="Zheng C.-J."/>
            <person name="Schuster L."/>
            <person name="Cowan T.M."/>
            <person name="Smanski M.J."/>
            <person name="Chevrette M.G."/>
            <person name="De Carvalho L.P.S."/>
            <person name="Shen B."/>
        </authorList>
    </citation>
    <scope>NUCLEOTIDE SEQUENCE [LARGE SCALE GENOMIC DNA]</scope>
    <source>
        <strain evidence="2 3">NPDC049639</strain>
    </source>
</reference>
<accession>A0ABW8AJY7</accession>
<evidence type="ECO:0000313" key="2">
    <source>
        <dbReference type="EMBL" id="MFI7586679.1"/>
    </source>
</evidence>
<feature type="domain" description="Methyltransferase type 11" evidence="1">
    <location>
        <begin position="67"/>
        <end position="167"/>
    </location>
</feature>
<dbReference type="PANTHER" id="PTHR43861:SF1">
    <property type="entry name" value="TRANS-ACONITATE 2-METHYLTRANSFERASE"/>
    <property type="match status" value="1"/>
</dbReference>
<dbReference type="Pfam" id="PF08241">
    <property type="entry name" value="Methyltransf_11"/>
    <property type="match status" value="1"/>
</dbReference>
<dbReference type="GO" id="GO:0008168">
    <property type="term" value="F:methyltransferase activity"/>
    <property type="evidence" value="ECO:0007669"/>
    <property type="project" value="UniProtKB-KW"/>
</dbReference>
<sequence>MTKFDELQEDWTRLGADDPLWAVYVAPGTKGGKWDVEKFFALGRAEVDGALAQLPSLGLAPNLGAALDFGCGVGRLSQALAAHVDRVTGVDISPPMLAKAREFAADRGFADRIEFVLNEATDLAVVPDASIDVVYSSLVLQHMPPELQRGYLREFTRVLAPGGVAIFQVASRPTASLKGFVFRHAPWPLLRWAQKTLLGYPAPMRMSALPPDVVREAIEGTGARLAGSVEDETYGGHWHYTRYYVTR</sequence>
<dbReference type="EMBL" id="JBITLV010000002">
    <property type="protein sequence ID" value="MFI7586679.1"/>
    <property type="molecule type" value="Genomic_DNA"/>
</dbReference>